<sequence length="61" mass="7002">MDIGIPRKCLDDPYWVRIKATAVVWAYNGDETVAAWDYAINRGPRLRDDASRYSPPIHVPE</sequence>
<accession>A0A4Q4Z195</accession>
<proteinExistence type="predicted"/>
<keyword evidence="2" id="KW-1185">Reference proteome</keyword>
<gene>
    <name evidence="1" type="ORF">EKO23_24530</name>
</gene>
<organism evidence="1 2">
    <name type="scientific">Nocardioides guangzhouensis</name>
    <dbReference type="NCBI Taxonomy" id="2497878"/>
    <lineage>
        <taxon>Bacteria</taxon>
        <taxon>Bacillati</taxon>
        <taxon>Actinomycetota</taxon>
        <taxon>Actinomycetes</taxon>
        <taxon>Propionibacteriales</taxon>
        <taxon>Nocardioidaceae</taxon>
        <taxon>Nocardioides</taxon>
    </lineage>
</organism>
<evidence type="ECO:0000313" key="2">
    <source>
        <dbReference type="Proteomes" id="UP000295198"/>
    </source>
</evidence>
<dbReference type="Proteomes" id="UP000295198">
    <property type="component" value="Unassembled WGS sequence"/>
</dbReference>
<dbReference type="AlphaFoldDB" id="A0A4Q4Z195"/>
<comment type="caution">
    <text evidence="1">The sequence shown here is derived from an EMBL/GenBank/DDBJ whole genome shotgun (WGS) entry which is preliminary data.</text>
</comment>
<protein>
    <submittedName>
        <fullName evidence="1">Uncharacterized protein</fullName>
    </submittedName>
</protein>
<evidence type="ECO:0000313" key="1">
    <source>
        <dbReference type="EMBL" id="RYP80616.1"/>
    </source>
</evidence>
<reference evidence="1 2" key="1">
    <citation type="submission" date="2019-01" db="EMBL/GenBank/DDBJ databases">
        <title>Nocardioides guangzhouensis sp. nov., an actinobacterium isolated from soil.</title>
        <authorList>
            <person name="Fu Y."/>
            <person name="Cai Y."/>
            <person name="Lin Z."/>
            <person name="Chen P."/>
        </authorList>
    </citation>
    <scope>NUCLEOTIDE SEQUENCE [LARGE SCALE GENOMIC DNA]</scope>
    <source>
        <strain evidence="1 2">130</strain>
    </source>
</reference>
<name>A0A4Q4Z195_9ACTN</name>
<dbReference type="RefSeq" id="WP_134721182.1">
    <property type="nucleotide sequence ID" value="NZ_SDKM01000097.1"/>
</dbReference>
<dbReference type="EMBL" id="SDKM01000097">
    <property type="protein sequence ID" value="RYP80616.1"/>
    <property type="molecule type" value="Genomic_DNA"/>
</dbReference>